<comment type="caution">
    <text evidence="1">The sequence shown here is derived from an EMBL/GenBank/DDBJ whole genome shotgun (WGS) entry which is preliminary data.</text>
</comment>
<proteinExistence type="predicted"/>
<reference evidence="1" key="1">
    <citation type="submission" date="2019-08" db="EMBL/GenBank/DDBJ databases">
        <authorList>
            <person name="Kucharzyk K."/>
            <person name="Murdoch R.W."/>
            <person name="Higgins S."/>
            <person name="Loffler F."/>
        </authorList>
    </citation>
    <scope>NUCLEOTIDE SEQUENCE</scope>
</reference>
<dbReference type="EMBL" id="VSSQ01053401">
    <property type="protein sequence ID" value="MPN07424.1"/>
    <property type="molecule type" value="Genomic_DNA"/>
</dbReference>
<gene>
    <name evidence="1" type="ORF">SDC9_154694</name>
</gene>
<name>A0A645F483_9ZZZZ</name>
<sequence>MGTEHGQIHRKLGMQHLDKAEALNFFAAQEVDLAQILRAAGEVVLDAAYEQHGNAERKYARIVYDFRRIDELVKACGPGEVRQLDEADFGSNHSGCNRKIDIF</sequence>
<dbReference type="AlphaFoldDB" id="A0A645F483"/>
<organism evidence="1">
    <name type="scientific">bioreactor metagenome</name>
    <dbReference type="NCBI Taxonomy" id="1076179"/>
    <lineage>
        <taxon>unclassified sequences</taxon>
        <taxon>metagenomes</taxon>
        <taxon>ecological metagenomes</taxon>
    </lineage>
</organism>
<accession>A0A645F483</accession>
<evidence type="ECO:0000313" key="1">
    <source>
        <dbReference type="EMBL" id="MPN07424.1"/>
    </source>
</evidence>
<protein>
    <submittedName>
        <fullName evidence="1">Uncharacterized protein</fullName>
    </submittedName>
</protein>